<accession>A0A918EWE4</accession>
<organism evidence="2 3">
    <name type="scientific">Streptomyces ruber</name>
    <dbReference type="NCBI Taxonomy" id="83378"/>
    <lineage>
        <taxon>Bacteria</taxon>
        <taxon>Bacillati</taxon>
        <taxon>Actinomycetota</taxon>
        <taxon>Actinomycetes</taxon>
        <taxon>Kitasatosporales</taxon>
        <taxon>Streptomycetaceae</taxon>
        <taxon>Streptomyces</taxon>
    </lineage>
</organism>
<evidence type="ECO:0000313" key="2">
    <source>
        <dbReference type="EMBL" id="GGQ81908.1"/>
    </source>
</evidence>
<reference evidence="2" key="2">
    <citation type="submission" date="2020-09" db="EMBL/GenBank/DDBJ databases">
        <authorList>
            <person name="Sun Q."/>
            <person name="Ohkuma M."/>
        </authorList>
    </citation>
    <scope>NUCLEOTIDE SEQUENCE</scope>
    <source>
        <strain evidence="2">JCM 3131</strain>
    </source>
</reference>
<keyword evidence="3" id="KW-1185">Reference proteome</keyword>
<dbReference type="InterPro" id="IPR009593">
    <property type="entry name" value="DUF1203"/>
</dbReference>
<protein>
    <submittedName>
        <fullName evidence="2">Uncharacterized protein</fullName>
    </submittedName>
</protein>
<dbReference type="Pfam" id="PF06718">
    <property type="entry name" value="DUF1203"/>
    <property type="match status" value="1"/>
</dbReference>
<name>A0A918EWE4_9ACTN</name>
<proteinExistence type="predicted"/>
<evidence type="ECO:0000256" key="1">
    <source>
        <dbReference type="SAM" id="MobiDB-lite"/>
    </source>
</evidence>
<comment type="caution">
    <text evidence="2">The sequence shown here is derived from an EMBL/GenBank/DDBJ whole genome shotgun (WGS) entry which is preliminary data.</text>
</comment>
<dbReference type="EMBL" id="BMQK01000019">
    <property type="protein sequence ID" value="GGQ81908.1"/>
    <property type="molecule type" value="Genomic_DNA"/>
</dbReference>
<feature type="region of interest" description="Disordered" evidence="1">
    <location>
        <begin position="1"/>
        <end position="25"/>
    </location>
</feature>
<dbReference type="Proteomes" id="UP000620156">
    <property type="component" value="Unassembled WGS sequence"/>
</dbReference>
<reference evidence="2" key="1">
    <citation type="journal article" date="2014" name="Int. J. Syst. Evol. Microbiol.">
        <title>Complete genome sequence of Corynebacterium casei LMG S-19264T (=DSM 44701T), isolated from a smear-ripened cheese.</title>
        <authorList>
            <consortium name="US DOE Joint Genome Institute (JGI-PGF)"/>
            <person name="Walter F."/>
            <person name="Albersmeier A."/>
            <person name="Kalinowski J."/>
            <person name="Ruckert C."/>
        </authorList>
    </citation>
    <scope>NUCLEOTIDE SEQUENCE</scope>
    <source>
        <strain evidence="2">JCM 3131</strain>
    </source>
</reference>
<evidence type="ECO:0000313" key="3">
    <source>
        <dbReference type="Proteomes" id="UP000620156"/>
    </source>
</evidence>
<dbReference type="RefSeq" id="WP_229821351.1">
    <property type="nucleotide sequence ID" value="NZ_BMQK01000019.1"/>
</dbReference>
<sequence>MDEQSPATGGWSRCLGAPGGAHHHRGREPFRCCLRDAGSGDELLLFGYLPPLPAPPYRKVGAVLAHADPCTGPAGIVGYQPDGRGRPQVLWAYDDRGWIHDAATVHDGQEPETVITELLAVPDVVQLQVRAAREERGEREGAAGE</sequence>
<dbReference type="AlphaFoldDB" id="A0A918EWE4"/>
<gene>
    <name evidence="2" type="ORF">GCM10010145_59370</name>
</gene>